<organism evidence="2 3">
    <name type="scientific">Shewanella woodyi (strain ATCC 51908 / MS32)</name>
    <dbReference type="NCBI Taxonomy" id="392500"/>
    <lineage>
        <taxon>Bacteria</taxon>
        <taxon>Pseudomonadati</taxon>
        <taxon>Pseudomonadota</taxon>
        <taxon>Gammaproteobacteria</taxon>
        <taxon>Alteromonadales</taxon>
        <taxon>Shewanellaceae</taxon>
        <taxon>Shewanella</taxon>
    </lineage>
</organism>
<protein>
    <submittedName>
        <fullName evidence="2">Outer membrane efflux family protein, putative</fullName>
    </submittedName>
</protein>
<reference evidence="2 3" key="1">
    <citation type="submission" date="2008-02" db="EMBL/GenBank/DDBJ databases">
        <title>Complete sequence of Shewanella woodyi ATCC 51908.</title>
        <authorList>
            <consortium name="US DOE Joint Genome Institute"/>
            <person name="Copeland A."/>
            <person name="Lucas S."/>
            <person name="Lapidus A."/>
            <person name="Glavina del Rio T."/>
            <person name="Dalin E."/>
            <person name="Tice H."/>
            <person name="Bruce D."/>
            <person name="Goodwin L."/>
            <person name="Pitluck S."/>
            <person name="Sims D."/>
            <person name="Brettin T."/>
            <person name="Detter J.C."/>
            <person name="Han C."/>
            <person name="Kuske C.R."/>
            <person name="Schmutz J."/>
            <person name="Larimer F."/>
            <person name="Land M."/>
            <person name="Hauser L."/>
            <person name="Kyrpides N."/>
            <person name="Lykidis A."/>
            <person name="Zhao J.-S."/>
            <person name="Richardson P."/>
        </authorList>
    </citation>
    <scope>NUCLEOTIDE SEQUENCE [LARGE SCALE GENOMIC DNA]</scope>
    <source>
        <strain evidence="3">ATCC 51908 / MS32</strain>
    </source>
</reference>
<sequence precursor="true">MKKTIIASLLLAYMAGGALHVQAETADSNLAVERTTAASITQNSQTPIAQSEAMADFSVWLPELMQDFNALPEVRAQEAKRKQASLMIKAADQAVYNPELGLGYQNASEDTYSLDISQTIDWGDKRGAATRKAQLQAEILLSDIALERSQMLANTLLALVEQSQASKALAFQKQQLVSAKTQLKIAVQQMELGDLSAVELQLIQLDVASKAADYAVAEQASITADADVLMLLGSSELPFNGFLGALTTSLVSKQVSPQLPALKSAYQQVLLAKVAAQQVKADTSADPTISLSAEREGEENKLGVGLSIPLQIRNNYSDTLAVAGQEIAVAEQSYLARERVLTQQQKKFNLSLPRLTERYQEWRELVFHSGQEAASALGQQWKAGDINTSDYLQSQRQLSSSFLAGLSLETALYSSWLEWMGASGQLDSFLSAQLPADSSATANTSTLSH</sequence>
<proteinExistence type="predicted"/>
<dbReference type="STRING" id="392500.Swoo_0554"/>
<feature type="chain" id="PRO_5002765141" evidence="1">
    <location>
        <begin position="24"/>
        <end position="449"/>
    </location>
</feature>
<keyword evidence="1" id="KW-0732">Signal</keyword>
<dbReference type="GO" id="GO:0015562">
    <property type="term" value="F:efflux transmembrane transporter activity"/>
    <property type="evidence" value="ECO:0007669"/>
    <property type="project" value="InterPro"/>
</dbReference>
<dbReference type="eggNOG" id="COG1538">
    <property type="taxonomic scope" value="Bacteria"/>
</dbReference>
<dbReference type="Gene3D" id="1.20.1600.10">
    <property type="entry name" value="Outer membrane efflux proteins (OEP)"/>
    <property type="match status" value="1"/>
</dbReference>
<evidence type="ECO:0000313" key="2">
    <source>
        <dbReference type="EMBL" id="ACA84850.1"/>
    </source>
</evidence>
<keyword evidence="3" id="KW-1185">Reference proteome</keyword>
<accession>B1KR33</accession>
<dbReference type="AlphaFoldDB" id="B1KR33"/>
<dbReference type="SUPFAM" id="SSF56954">
    <property type="entry name" value="Outer membrane efflux proteins (OEP)"/>
    <property type="match status" value="1"/>
</dbReference>
<gene>
    <name evidence="2" type="ordered locus">Swoo_0554</name>
</gene>
<dbReference type="Proteomes" id="UP000002168">
    <property type="component" value="Chromosome"/>
</dbReference>
<dbReference type="HOGENOM" id="CLU_040540_0_0_6"/>
<dbReference type="EMBL" id="CP000961">
    <property type="protein sequence ID" value="ACA84850.1"/>
    <property type="molecule type" value="Genomic_DNA"/>
</dbReference>
<evidence type="ECO:0000313" key="3">
    <source>
        <dbReference type="Proteomes" id="UP000002168"/>
    </source>
</evidence>
<dbReference type="KEGG" id="swd:Swoo_0554"/>
<evidence type="ECO:0000256" key="1">
    <source>
        <dbReference type="SAM" id="SignalP"/>
    </source>
</evidence>
<feature type="signal peptide" evidence="1">
    <location>
        <begin position="1"/>
        <end position="23"/>
    </location>
</feature>
<dbReference type="RefSeq" id="WP_012323198.1">
    <property type="nucleotide sequence ID" value="NC_010506.1"/>
</dbReference>
<name>B1KR33_SHEWM</name>